<feature type="region of interest" description="Disordered" evidence="1">
    <location>
        <begin position="225"/>
        <end position="249"/>
    </location>
</feature>
<keyword evidence="3" id="KW-1185">Reference proteome</keyword>
<evidence type="ECO:0000313" key="3">
    <source>
        <dbReference type="Proteomes" id="UP000325315"/>
    </source>
</evidence>
<feature type="region of interest" description="Disordered" evidence="1">
    <location>
        <begin position="1"/>
        <end position="35"/>
    </location>
</feature>
<dbReference type="AlphaFoldDB" id="A0A5B6VUI0"/>
<reference evidence="3" key="1">
    <citation type="journal article" date="2019" name="Plant Biotechnol. J.">
        <title>Genome sequencing of the Australian wild diploid species Gossypium australe highlights disease resistance and delayed gland morphogenesis.</title>
        <authorList>
            <person name="Cai Y."/>
            <person name="Cai X."/>
            <person name="Wang Q."/>
            <person name="Wang P."/>
            <person name="Zhang Y."/>
            <person name="Cai C."/>
            <person name="Xu Y."/>
            <person name="Wang K."/>
            <person name="Zhou Z."/>
            <person name="Wang C."/>
            <person name="Geng S."/>
            <person name="Li B."/>
            <person name="Dong Q."/>
            <person name="Hou Y."/>
            <person name="Wang H."/>
            <person name="Ai P."/>
            <person name="Liu Z."/>
            <person name="Yi F."/>
            <person name="Sun M."/>
            <person name="An G."/>
            <person name="Cheng J."/>
            <person name="Zhang Y."/>
            <person name="Shi Q."/>
            <person name="Xie Y."/>
            <person name="Shi X."/>
            <person name="Chang Y."/>
            <person name="Huang F."/>
            <person name="Chen Y."/>
            <person name="Hong S."/>
            <person name="Mi L."/>
            <person name="Sun Q."/>
            <person name="Zhang L."/>
            <person name="Zhou B."/>
            <person name="Peng R."/>
            <person name="Zhang X."/>
            <person name="Liu F."/>
        </authorList>
    </citation>
    <scope>NUCLEOTIDE SEQUENCE [LARGE SCALE GENOMIC DNA]</scope>
    <source>
        <strain evidence="3">cv. PA1801</strain>
    </source>
</reference>
<evidence type="ECO:0000313" key="2">
    <source>
        <dbReference type="EMBL" id="KAA3472624.1"/>
    </source>
</evidence>
<proteinExistence type="predicted"/>
<dbReference type="PANTHER" id="PTHR34482">
    <property type="entry name" value="DNA DAMAGE-INDUCIBLE PROTEIN 1-LIKE"/>
    <property type="match status" value="1"/>
</dbReference>
<dbReference type="EMBL" id="SMMG02000005">
    <property type="protein sequence ID" value="KAA3472624.1"/>
    <property type="molecule type" value="Genomic_DNA"/>
</dbReference>
<comment type="caution">
    <text evidence="2">The sequence shown here is derived from an EMBL/GenBank/DDBJ whole genome shotgun (WGS) entry which is preliminary data.</text>
</comment>
<dbReference type="PANTHER" id="PTHR34482:SF36">
    <property type="entry name" value="RETROTRANSPOSON GAG DOMAIN-CONTAINING PROTEIN"/>
    <property type="match status" value="1"/>
</dbReference>
<evidence type="ECO:0000256" key="1">
    <source>
        <dbReference type="SAM" id="MobiDB-lite"/>
    </source>
</evidence>
<feature type="compositionally biased region" description="Basic and acidic residues" evidence="1">
    <location>
        <begin position="225"/>
        <end position="236"/>
    </location>
</feature>
<dbReference type="Proteomes" id="UP000325315">
    <property type="component" value="Unassembled WGS sequence"/>
</dbReference>
<protein>
    <submittedName>
        <fullName evidence="2">Retrotransposon gag domain-containing 1</fullName>
    </submittedName>
</protein>
<name>A0A5B6VUI0_9ROSI</name>
<sequence>MDPERAVIDDVESNAPVPAQGAAPSDTRPVSSSHEGEAKEAFFQMMSEWFTEFVRTNPAAPQPPHPPIPQQILIFPQVIDPIRLNKPLIDKIRKYGVEEFRATVDDDAERDEFWLENTIRVFDELSCTPKECIKCLVSLLRDNVYHWWKMLISMVSRERVGVTEYEREFVRLIKYAKEYVSTKKIMCKRFVDGLNEDIKLLVGILKLKEFIVLVERACKVEDLSKEKRKVDSEARYSRKRSMNKPYHSS</sequence>
<organism evidence="2 3">
    <name type="scientific">Gossypium australe</name>
    <dbReference type="NCBI Taxonomy" id="47621"/>
    <lineage>
        <taxon>Eukaryota</taxon>
        <taxon>Viridiplantae</taxon>
        <taxon>Streptophyta</taxon>
        <taxon>Embryophyta</taxon>
        <taxon>Tracheophyta</taxon>
        <taxon>Spermatophyta</taxon>
        <taxon>Magnoliopsida</taxon>
        <taxon>eudicotyledons</taxon>
        <taxon>Gunneridae</taxon>
        <taxon>Pentapetalae</taxon>
        <taxon>rosids</taxon>
        <taxon>malvids</taxon>
        <taxon>Malvales</taxon>
        <taxon>Malvaceae</taxon>
        <taxon>Malvoideae</taxon>
        <taxon>Gossypium</taxon>
    </lineage>
</organism>
<dbReference type="OrthoDB" id="2272416at2759"/>
<accession>A0A5B6VUI0</accession>
<gene>
    <name evidence="2" type="ORF">EPI10_023092</name>
</gene>